<name>A0ACB9AAM2_ARCLA</name>
<organism evidence="1 2">
    <name type="scientific">Arctium lappa</name>
    <name type="common">Greater burdock</name>
    <name type="synonym">Lappa major</name>
    <dbReference type="NCBI Taxonomy" id="4217"/>
    <lineage>
        <taxon>Eukaryota</taxon>
        <taxon>Viridiplantae</taxon>
        <taxon>Streptophyta</taxon>
        <taxon>Embryophyta</taxon>
        <taxon>Tracheophyta</taxon>
        <taxon>Spermatophyta</taxon>
        <taxon>Magnoliopsida</taxon>
        <taxon>eudicotyledons</taxon>
        <taxon>Gunneridae</taxon>
        <taxon>Pentapetalae</taxon>
        <taxon>asterids</taxon>
        <taxon>campanulids</taxon>
        <taxon>Asterales</taxon>
        <taxon>Asteraceae</taxon>
        <taxon>Carduoideae</taxon>
        <taxon>Cardueae</taxon>
        <taxon>Arctiinae</taxon>
        <taxon>Arctium</taxon>
    </lineage>
</organism>
<evidence type="ECO:0000313" key="2">
    <source>
        <dbReference type="Proteomes" id="UP001055879"/>
    </source>
</evidence>
<proteinExistence type="predicted"/>
<keyword evidence="2" id="KW-1185">Reference proteome</keyword>
<evidence type="ECO:0000313" key="1">
    <source>
        <dbReference type="EMBL" id="KAI3707257.1"/>
    </source>
</evidence>
<reference evidence="2" key="1">
    <citation type="journal article" date="2022" name="Mol. Ecol. Resour.">
        <title>The genomes of chicory, endive, great burdock and yacon provide insights into Asteraceae palaeo-polyploidization history and plant inulin production.</title>
        <authorList>
            <person name="Fan W."/>
            <person name="Wang S."/>
            <person name="Wang H."/>
            <person name="Wang A."/>
            <person name="Jiang F."/>
            <person name="Liu H."/>
            <person name="Zhao H."/>
            <person name="Xu D."/>
            <person name="Zhang Y."/>
        </authorList>
    </citation>
    <scope>NUCLEOTIDE SEQUENCE [LARGE SCALE GENOMIC DNA]</scope>
    <source>
        <strain evidence="2">cv. Niubang</strain>
    </source>
</reference>
<protein>
    <submittedName>
        <fullName evidence="1">Uncharacterized protein</fullName>
    </submittedName>
</protein>
<dbReference type="EMBL" id="CM042054">
    <property type="protein sequence ID" value="KAI3707257.1"/>
    <property type="molecule type" value="Genomic_DNA"/>
</dbReference>
<gene>
    <name evidence="1" type="ORF">L6452_25609</name>
</gene>
<dbReference type="Proteomes" id="UP001055879">
    <property type="component" value="Linkage Group LG08"/>
</dbReference>
<accession>A0ACB9AAM2</accession>
<comment type="caution">
    <text evidence="1">The sequence shown here is derived from an EMBL/GenBank/DDBJ whole genome shotgun (WGS) entry which is preliminary data.</text>
</comment>
<sequence length="272" mass="30788">MCSFSHENTDSVKLDLGLSSEVGGVGSTEVGANQNRVELEENDKFHEADWSELTESQLEELVLSQLGHNRKTLLEKSYLTHGLKGATRVGKLGNIGGLILDNKLKSVSESTGYASCSRPGKDKVELKTLRQEKEEVERLKKEKQTLEENTVKKLSEMENDLFMASVAAELAARCEEVSKREKRTVMQLQLWEKQKTLFQEELIVEKRKLVQLQEDLKIQQDLELAIEQRDQLEDIEILFHDGILSGGSSNLLSSNLVLWHMVSSNCYAETMY</sequence>
<reference evidence="1 2" key="2">
    <citation type="journal article" date="2022" name="Mol. Ecol. Resour.">
        <title>The genomes of chicory, endive, great burdock and yacon provide insights into Asteraceae paleo-polyploidization history and plant inulin production.</title>
        <authorList>
            <person name="Fan W."/>
            <person name="Wang S."/>
            <person name="Wang H."/>
            <person name="Wang A."/>
            <person name="Jiang F."/>
            <person name="Liu H."/>
            <person name="Zhao H."/>
            <person name="Xu D."/>
            <person name="Zhang Y."/>
        </authorList>
    </citation>
    <scope>NUCLEOTIDE SEQUENCE [LARGE SCALE GENOMIC DNA]</scope>
    <source>
        <strain evidence="2">cv. Niubang</strain>
    </source>
</reference>